<evidence type="ECO:0000313" key="4">
    <source>
        <dbReference type="Proteomes" id="UP001239462"/>
    </source>
</evidence>
<name>A0ABT7PG59_9BACT</name>
<evidence type="ECO:0000256" key="1">
    <source>
        <dbReference type="SAM" id="MobiDB-lite"/>
    </source>
</evidence>
<accession>A0ABT7PG59</accession>
<dbReference type="RefSeq" id="WP_289162772.1">
    <property type="nucleotide sequence ID" value="NZ_JASZZN010000004.1"/>
</dbReference>
<organism evidence="3 4">
    <name type="scientific">Roseiconus lacunae</name>
    <dbReference type="NCBI Taxonomy" id="2605694"/>
    <lineage>
        <taxon>Bacteria</taxon>
        <taxon>Pseudomonadati</taxon>
        <taxon>Planctomycetota</taxon>
        <taxon>Planctomycetia</taxon>
        <taxon>Pirellulales</taxon>
        <taxon>Pirellulaceae</taxon>
        <taxon>Roseiconus</taxon>
    </lineage>
</organism>
<comment type="caution">
    <text evidence="3">The sequence shown here is derived from an EMBL/GenBank/DDBJ whole genome shotgun (WGS) entry which is preliminary data.</text>
</comment>
<evidence type="ECO:0000256" key="2">
    <source>
        <dbReference type="SAM" id="Phobius"/>
    </source>
</evidence>
<dbReference type="EMBL" id="JASZZN010000004">
    <property type="protein sequence ID" value="MDM4015289.1"/>
    <property type="molecule type" value="Genomic_DNA"/>
</dbReference>
<protein>
    <recommendedName>
        <fullName evidence="5">DUF4760 domain-containing protein</fullName>
    </recommendedName>
</protein>
<keyword evidence="4" id="KW-1185">Reference proteome</keyword>
<keyword evidence="2" id="KW-0472">Membrane</keyword>
<feature type="transmembrane region" description="Helical" evidence="2">
    <location>
        <begin position="9"/>
        <end position="34"/>
    </location>
</feature>
<feature type="transmembrane region" description="Helical" evidence="2">
    <location>
        <begin position="54"/>
        <end position="76"/>
    </location>
</feature>
<proteinExistence type="predicted"/>
<keyword evidence="2" id="KW-1133">Transmembrane helix</keyword>
<keyword evidence="2" id="KW-0812">Transmembrane</keyword>
<feature type="region of interest" description="Disordered" evidence="1">
    <location>
        <begin position="266"/>
        <end position="292"/>
    </location>
</feature>
<sequence>MNEQQIFKWVAAGIGITITILVFPVLLWAILYLLTVPSSTPLAFPTSLNELGDSFGFVNAIVSALAFAAIVVSLYYQRTDLATNQRHLEATLEEMAQTSESTKELAASQRSTNELAAYEQWRSLSESLTEREEKWKEGGTYEPSRAIRWFQSHLAILQDCRRMRKASGREPSDDVVETSLLLEALMAEMLLLWGRIEDANLAKQEVSAEHWERINHCGAGIRSAINSNISDTPKIDDRNLRKVASYLVLQCSTWLMTICQQGQKPIWPKPAPRKKRKRMRLSEYQQDADYRS</sequence>
<evidence type="ECO:0008006" key="5">
    <source>
        <dbReference type="Google" id="ProtNLM"/>
    </source>
</evidence>
<dbReference type="Proteomes" id="UP001239462">
    <property type="component" value="Unassembled WGS sequence"/>
</dbReference>
<evidence type="ECO:0000313" key="3">
    <source>
        <dbReference type="EMBL" id="MDM4015289.1"/>
    </source>
</evidence>
<gene>
    <name evidence="3" type="ORF">QTN89_07615</name>
</gene>
<reference evidence="3 4" key="1">
    <citation type="submission" date="2023-06" db="EMBL/GenBank/DDBJ databases">
        <title>Roseiconus lacunae JC819 isolated from Gulf of Mannar region, Tamil Nadu.</title>
        <authorList>
            <person name="Pk S."/>
            <person name="Ch S."/>
            <person name="Ch V.R."/>
        </authorList>
    </citation>
    <scope>NUCLEOTIDE SEQUENCE [LARGE SCALE GENOMIC DNA]</scope>
    <source>
        <strain evidence="3 4">JC819</strain>
    </source>
</reference>